<dbReference type="Bgee" id="ENSLOCG00000000630">
    <property type="expression patterns" value="Expressed in ovary and 13 other cell types or tissues"/>
</dbReference>
<evidence type="ECO:0000256" key="2">
    <source>
        <dbReference type="SAM" id="MobiDB-lite"/>
    </source>
</evidence>
<reference evidence="4" key="1">
    <citation type="submission" date="2011-12" db="EMBL/GenBank/DDBJ databases">
        <title>The Draft Genome of Lepisosteus oculatus.</title>
        <authorList>
            <consortium name="The Broad Institute Genome Assembly &amp; Analysis Group"/>
            <consortium name="Computational R&amp;D Group"/>
            <consortium name="and Sequencing Platform"/>
            <person name="Di Palma F."/>
            <person name="Alfoldi J."/>
            <person name="Johnson J."/>
            <person name="Berlin A."/>
            <person name="Gnerre S."/>
            <person name="Jaffe D."/>
            <person name="MacCallum I."/>
            <person name="Young S."/>
            <person name="Walker B.J."/>
            <person name="Lander E.S."/>
            <person name="Lindblad-Toh K."/>
        </authorList>
    </citation>
    <scope>NUCLEOTIDE SEQUENCE [LARGE SCALE GENOMIC DNA]</scope>
</reference>
<dbReference type="AlphaFoldDB" id="W5LX38"/>
<dbReference type="Proteomes" id="UP000018468">
    <property type="component" value="Linkage group LG19"/>
</dbReference>
<dbReference type="Ensembl" id="ENSLOCT00000000698.1">
    <property type="protein sequence ID" value="ENSLOCP00000000695.1"/>
    <property type="gene ID" value="ENSLOCG00000000630.1"/>
</dbReference>
<feature type="region of interest" description="Disordered" evidence="2">
    <location>
        <begin position="1"/>
        <end position="21"/>
    </location>
</feature>
<sequence>MGSKSKKRVILPTRPDPPTVDQILEDVGRASPSDPVFTMFQDCSQEDRGTAAEGEVESRYLQSRRYLEWVEQLQEAQAQL</sequence>
<comment type="similarity">
    <text evidence="1">Belongs to the UPF0449 family.</text>
</comment>
<keyword evidence="4" id="KW-1185">Reference proteome</keyword>
<dbReference type="GeneTree" id="ENSGT00390000007991"/>
<dbReference type="eggNOG" id="ENOG502SDTN">
    <property type="taxonomic scope" value="Eukaryota"/>
</dbReference>
<dbReference type="HOGENOM" id="CLU_141103_1_1_1"/>
<reference evidence="3" key="2">
    <citation type="submission" date="2025-08" db="UniProtKB">
        <authorList>
            <consortium name="Ensembl"/>
        </authorList>
    </citation>
    <scope>IDENTIFICATION</scope>
</reference>
<reference evidence="3" key="3">
    <citation type="submission" date="2025-09" db="UniProtKB">
        <authorList>
            <consortium name="Ensembl"/>
        </authorList>
    </citation>
    <scope>IDENTIFICATION</scope>
</reference>
<dbReference type="InterPro" id="IPR028227">
    <property type="entry name" value="UPF0449"/>
</dbReference>
<dbReference type="PANTHER" id="PTHR34766">
    <property type="entry name" value="UPF0449 PROTEIN C19ORF25"/>
    <property type="match status" value="1"/>
</dbReference>
<proteinExistence type="inferred from homology"/>
<evidence type="ECO:0000256" key="1">
    <source>
        <dbReference type="ARBA" id="ARBA00006137"/>
    </source>
</evidence>
<evidence type="ECO:0000313" key="4">
    <source>
        <dbReference type="Proteomes" id="UP000018468"/>
    </source>
</evidence>
<dbReference type="STRING" id="7918.ENSLOCP00000000695"/>
<evidence type="ECO:0000313" key="3">
    <source>
        <dbReference type="Ensembl" id="ENSLOCP00000000695.1"/>
    </source>
</evidence>
<protein>
    <submittedName>
        <fullName evidence="3">Si:ch73-238c9.1</fullName>
    </submittedName>
</protein>
<organism evidence="3 4">
    <name type="scientific">Lepisosteus oculatus</name>
    <name type="common">Spotted gar</name>
    <dbReference type="NCBI Taxonomy" id="7918"/>
    <lineage>
        <taxon>Eukaryota</taxon>
        <taxon>Metazoa</taxon>
        <taxon>Chordata</taxon>
        <taxon>Craniata</taxon>
        <taxon>Vertebrata</taxon>
        <taxon>Euteleostomi</taxon>
        <taxon>Actinopterygii</taxon>
        <taxon>Neopterygii</taxon>
        <taxon>Holostei</taxon>
        <taxon>Semionotiformes</taxon>
        <taxon>Lepisosteidae</taxon>
        <taxon>Lepisosteus</taxon>
    </lineage>
</organism>
<dbReference type="EMBL" id="AHAT01011292">
    <property type="status" value="NOT_ANNOTATED_CDS"/>
    <property type="molecule type" value="Genomic_DNA"/>
</dbReference>
<accession>W5LX38</accession>
<dbReference type="PANTHER" id="PTHR34766:SF1">
    <property type="entry name" value="UPF0449 PROTEIN C19ORF25"/>
    <property type="match status" value="1"/>
</dbReference>
<dbReference type="Pfam" id="PF15136">
    <property type="entry name" value="UPF0449"/>
    <property type="match status" value="1"/>
</dbReference>
<dbReference type="InParanoid" id="W5LX38"/>
<name>W5LX38_LEPOC</name>
<dbReference type="OMA" id="EPEARWE"/>